<feature type="compositionally biased region" description="Basic and acidic residues" evidence="1">
    <location>
        <begin position="71"/>
        <end position="110"/>
    </location>
</feature>
<dbReference type="STRING" id="35608.A0A2U1KS61"/>
<dbReference type="EMBL" id="PKPP01014485">
    <property type="protein sequence ID" value="PWA39597.1"/>
    <property type="molecule type" value="Genomic_DNA"/>
</dbReference>
<dbReference type="PANTHER" id="PTHR34835">
    <property type="entry name" value="OS07G0283600 PROTEIN-RELATED"/>
    <property type="match status" value="1"/>
</dbReference>
<name>A0A2U1KS61_ARTAN</name>
<feature type="compositionally biased region" description="Basic and acidic residues" evidence="1">
    <location>
        <begin position="39"/>
        <end position="50"/>
    </location>
</feature>
<evidence type="ECO:0000313" key="3">
    <source>
        <dbReference type="Proteomes" id="UP000245207"/>
    </source>
</evidence>
<dbReference type="Proteomes" id="UP000245207">
    <property type="component" value="Unassembled WGS sequence"/>
</dbReference>
<feature type="compositionally biased region" description="Polar residues" evidence="1">
    <location>
        <begin position="112"/>
        <end position="121"/>
    </location>
</feature>
<feature type="compositionally biased region" description="Basic and acidic residues" evidence="1">
    <location>
        <begin position="739"/>
        <end position="769"/>
    </location>
</feature>
<dbReference type="AlphaFoldDB" id="A0A2U1KS61"/>
<feature type="compositionally biased region" description="Basic residues" evidence="1">
    <location>
        <begin position="162"/>
        <end position="174"/>
    </location>
</feature>
<feature type="compositionally biased region" description="Basic and acidic residues" evidence="1">
    <location>
        <begin position="636"/>
        <end position="684"/>
    </location>
</feature>
<organism evidence="2 3">
    <name type="scientific">Artemisia annua</name>
    <name type="common">Sweet wormwood</name>
    <dbReference type="NCBI Taxonomy" id="35608"/>
    <lineage>
        <taxon>Eukaryota</taxon>
        <taxon>Viridiplantae</taxon>
        <taxon>Streptophyta</taxon>
        <taxon>Embryophyta</taxon>
        <taxon>Tracheophyta</taxon>
        <taxon>Spermatophyta</taxon>
        <taxon>Magnoliopsida</taxon>
        <taxon>eudicotyledons</taxon>
        <taxon>Gunneridae</taxon>
        <taxon>Pentapetalae</taxon>
        <taxon>asterids</taxon>
        <taxon>campanulids</taxon>
        <taxon>Asterales</taxon>
        <taxon>Asteraceae</taxon>
        <taxon>Asteroideae</taxon>
        <taxon>Anthemideae</taxon>
        <taxon>Artemisiinae</taxon>
        <taxon>Artemisia</taxon>
    </lineage>
</organism>
<feature type="compositionally biased region" description="Polar residues" evidence="1">
    <location>
        <begin position="774"/>
        <end position="785"/>
    </location>
</feature>
<feature type="region of interest" description="Disordered" evidence="1">
    <location>
        <begin position="29"/>
        <end position="204"/>
    </location>
</feature>
<accession>A0A2U1KS61</accession>
<feature type="compositionally biased region" description="Acidic residues" evidence="1">
    <location>
        <begin position="180"/>
        <end position="193"/>
    </location>
</feature>
<dbReference type="PANTHER" id="PTHR34835:SF34">
    <property type="entry name" value="OS08G0555500 PROTEIN"/>
    <property type="match status" value="1"/>
</dbReference>
<feature type="region of interest" description="Disordered" evidence="1">
    <location>
        <begin position="588"/>
        <end position="808"/>
    </location>
</feature>
<keyword evidence="3" id="KW-1185">Reference proteome</keyword>
<sequence>MRNDLFIIVCDDADQPIQTEVEDALKTVGLSESTTSTKGDPKVKTEEPHIIMKMRKKSVGAKEMHAKKRLEKSAKLQREAQNKEAEKRKPQDDEPDEPRVTKKSKNKVDKSGSPSTRTRGANQKKFDEAYKKMKEDGKGKVNEGEPADKEYIEVSEDEEKKTYKRKKVAGKRKVDKAQEAGDDDIQNSEEEEERTGREEPIETNTTRKNTKMYQILRGRATAVPLYETMKSLSTERKKMITEMGFGDLIDFPIGSIPTKLAFFVVNSLEIDTMTLNLPNGKIPILPETVKEIFGIPMGETMLERQRGERRYDDPFIVQWRKQFPANLKRITTTNLSQVILETTNADYMFKMNFLMLFANTMGCCDNSSVVKYTVLTNVLENDNVQDIDWCSYIWESAKYSKSDWKKAIKDKKEVVYYGPITFLMLVYLHYTRIAGMEVRRKVPACKNWNSILIKRRENIEVNRKKFGQVEVLEEMSEEEESNLKEEVYQMIQERIDNILSEKEILELTIDENLKIFKDDEKLKNYKKTVWRIFKQPIDHFEYQSEEDYDDEDDIQNFEAGESSHQQQKEDEDDNAELELKVTKICEQERTAEDKDAGNENEGGNKSQRNKRGNKSKNETGESSQQHLKDDEDEQDKSEKNKDAGNDNEDGNKSENKDANEGKETKEVINQKSETGESSHQHLKDDEDEQDKSEKNKDAGNDNEDGNKSENKDANEGKETKEVTNQKSETVMTDEDLEDSISKSKKQDEKEESDSLRLKEIKESDKKNQEEAENITDSKSPENQPKTFKRQHSDDEETPKKDEDKKMKKRKINNLQFPYVKTRVNVENQLIEDEKLLGRSIFSMKEDEAETVFSDEDGNMMMRMSIQLLAPSLEVETPVIDVFASILSNEERFSNRTFKRHYFHTWMIV</sequence>
<evidence type="ECO:0000256" key="1">
    <source>
        <dbReference type="SAM" id="MobiDB-lite"/>
    </source>
</evidence>
<feature type="compositionally biased region" description="Basic and acidic residues" evidence="1">
    <location>
        <begin position="588"/>
        <end position="597"/>
    </location>
</feature>
<reference evidence="2 3" key="1">
    <citation type="journal article" date="2018" name="Mol. Plant">
        <title>The genome of Artemisia annua provides insight into the evolution of Asteraceae family and artemisinin biosynthesis.</title>
        <authorList>
            <person name="Shen Q."/>
            <person name="Zhang L."/>
            <person name="Liao Z."/>
            <person name="Wang S."/>
            <person name="Yan T."/>
            <person name="Shi P."/>
            <person name="Liu M."/>
            <person name="Fu X."/>
            <person name="Pan Q."/>
            <person name="Wang Y."/>
            <person name="Lv Z."/>
            <person name="Lu X."/>
            <person name="Zhang F."/>
            <person name="Jiang W."/>
            <person name="Ma Y."/>
            <person name="Chen M."/>
            <person name="Hao X."/>
            <person name="Li L."/>
            <person name="Tang Y."/>
            <person name="Lv G."/>
            <person name="Zhou Y."/>
            <person name="Sun X."/>
            <person name="Brodelius P.E."/>
            <person name="Rose J.K.C."/>
            <person name="Tang K."/>
        </authorList>
    </citation>
    <scope>NUCLEOTIDE SEQUENCE [LARGE SCALE GENOMIC DNA]</scope>
    <source>
        <strain evidence="3">cv. Huhao1</strain>
        <tissue evidence="2">Leaf</tissue>
    </source>
</reference>
<protein>
    <recommendedName>
        <fullName evidence="4">Ulp1 protease family, C-terminal catalytic domain-containing protein</fullName>
    </recommendedName>
</protein>
<feature type="compositionally biased region" description="Basic and acidic residues" evidence="1">
    <location>
        <begin position="124"/>
        <end position="152"/>
    </location>
</feature>
<feature type="compositionally biased region" description="Basic residues" evidence="1">
    <location>
        <begin position="52"/>
        <end position="70"/>
    </location>
</feature>
<feature type="compositionally biased region" description="Basic and acidic residues" evidence="1">
    <location>
        <begin position="691"/>
        <end position="723"/>
    </location>
</feature>
<evidence type="ECO:0000313" key="2">
    <source>
        <dbReference type="EMBL" id="PWA39597.1"/>
    </source>
</evidence>
<comment type="caution">
    <text evidence="2">The sequence shown here is derived from an EMBL/GenBank/DDBJ whole genome shotgun (WGS) entry which is preliminary data.</text>
</comment>
<evidence type="ECO:0008006" key="4">
    <source>
        <dbReference type="Google" id="ProtNLM"/>
    </source>
</evidence>
<gene>
    <name evidence="2" type="ORF">CTI12_AA555650</name>
</gene>
<proteinExistence type="predicted"/>